<reference evidence="2" key="1">
    <citation type="submission" date="2022-03" db="EMBL/GenBank/DDBJ databases">
        <authorList>
            <person name="Alioto T."/>
            <person name="Alioto T."/>
            <person name="Gomez Garrido J."/>
        </authorList>
    </citation>
    <scope>NUCLEOTIDE SEQUENCE</scope>
</reference>
<evidence type="ECO:0000313" key="2">
    <source>
        <dbReference type="EMBL" id="CAH2305172.1"/>
    </source>
</evidence>
<keyword evidence="3" id="KW-1185">Reference proteome</keyword>
<feature type="compositionally biased region" description="Low complexity" evidence="1">
    <location>
        <begin position="20"/>
        <end position="31"/>
    </location>
</feature>
<dbReference type="EMBL" id="OW240918">
    <property type="protein sequence ID" value="CAH2305172.1"/>
    <property type="molecule type" value="Genomic_DNA"/>
</dbReference>
<dbReference type="AlphaFoldDB" id="A0AAD1SL36"/>
<evidence type="ECO:0000313" key="3">
    <source>
        <dbReference type="Proteomes" id="UP001295444"/>
    </source>
</evidence>
<feature type="non-terminal residue" evidence="2">
    <location>
        <position position="1"/>
    </location>
</feature>
<sequence length="73" mass="8204">EKCDNDISNNSSRTDRGYRTATAGQTTDFTTKQQAQTGGGNKEGDTDFVAEEIRKDHMEINLEEIAPWLMHLD</sequence>
<dbReference type="Proteomes" id="UP001295444">
    <property type="component" value="Chromosome 07"/>
</dbReference>
<organism evidence="2 3">
    <name type="scientific">Pelobates cultripes</name>
    <name type="common">Western spadefoot toad</name>
    <dbReference type="NCBI Taxonomy" id="61616"/>
    <lineage>
        <taxon>Eukaryota</taxon>
        <taxon>Metazoa</taxon>
        <taxon>Chordata</taxon>
        <taxon>Craniata</taxon>
        <taxon>Vertebrata</taxon>
        <taxon>Euteleostomi</taxon>
        <taxon>Amphibia</taxon>
        <taxon>Batrachia</taxon>
        <taxon>Anura</taxon>
        <taxon>Pelobatoidea</taxon>
        <taxon>Pelobatidae</taxon>
        <taxon>Pelobates</taxon>
    </lineage>
</organism>
<protein>
    <submittedName>
        <fullName evidence="2">Uncharacterized protein</fullName>
    </submittedName>
</protein>
<evidence type="ECO:0000256" key="1">
    <source>
        <dbReference type="SAM" id="MobiDB-lite"/>
    </source>
</evidence>
<name>A0AAD1SL36_PELCU</name>
<gene>
    <name evidence="2" type="ORF">PECUL_23A030395</name>
</gene>
<feature type="region of interest" description="Disordered" evidence="1">
    <location>
        <begin position="1"/>
        <end position="45"/>
    </location>
</feature>
<proteinExistence type="predicted"/>
<accession>A0AAD1SL36</accession>
<feature type="compositionally biased region" description="Polar residues" evidence="1">
    <location>
        <begin position="1"/>
        <end position="12"/>
    </location>
</feature>